<evidence type="ECO:0000313" key="5">
    <source>
        <dbReference type="EMBL" id="SDB07829.1"/>
    </source>
</evidence>
<dbReference type="Pfam" id="PF07729">
    <property type="entry name" value="FCD"/>
    <property type="match status" value="1"/>
</dbReference>
<dbReference type="InterPro" id="IPR036390">
    <property type="entry name" value="WH_DNA-bd_sf"/>
</dbReference>
<dbReference type="PROSITE" id="PS50949">
    <property type="entry name" value="HTH_GNTR"/>
    <property type="match status" value="1"/>
</dbReference>
<dbReference type="PANTHER" id="PTHR43537:SF24">
    <property type="entry name" value="GLUCONATE OPERON TRANSCRIPTIONAL REPRESSOR"/>
    <property type="match status" value="1"/>
</dbReference>
<dbReference type="OrthoDB" id="9812290at2"/>
<evidence type="ECO:0000259" key="4">
    <source>
        <dbReference type="PROSITE" id="PS50949"/>
    </source>
</evidence>
<dbReference type="Proteomes" id="UP000199071">
    <property type="component" value="Unassembled WGS sequence"/>
</dbReference>
<dbReference type="SUPFAM" id="SSF46785">
    <property type="entry name" value="Winged helix' DNA-binding domain"/>
    <property type="match status" value="1"/>
</dbReference>
<evidence type="ECO:0000256" key="1">
    <source>
        <dbReference type="ARBA" id="ARBA00023015"/>
    </source>
</evidence>
<dbReference type="AlphaFoldDB" id="A0A1G6AHJ5"/>
<dbReference type="Gene3D" id="1.10.10.10">
    <property type="entry name" value="Winged helix-like DNA-binding domain superfamily/Winged helix DNA-binding domain"/>
    <property type="match status" value="1"/>
</dbReference>
<proteinExistence type="predicted"/>
<gene>
    <name evidence="5" type="ORF">SAMN02982931_00623</name>
</gene>
<evidence type="ECO:0000256" key="3">
    <source>
        <dbReference type="ARBA" id="ARBA00023163"/>
    </source>
</evidence>
<accession>A0A1G6AHJ5</accession>
<name>A0A1G6AHJ5_9HYPH</name>
<keyword evidence="3" id="KW-0804">Transcription</keyword>
<dbReference type="EMBL" id="FMXQ01000001">
    <property type="protein sequence ID" value="SDB07829.1"/>
    <property type="molecule type" value="Genomic_DNA"/>
</dbReference>
<dbReference type="InterPro" id="IPR036388">
    <property type="entry name" value="WH-like_DNA-bd_sf"/>
</dbReference>
<dbReference type="InterPro" id="IPR008920">
    <property type="entry name" value="TF_FadR/GntR_C"/>
</dbReference>
<dbReference type="SUPFAM" id="SSF48008">
    <property type="entry name" value="GntR ligand-binding domain-like"/>
    <property type="match status" value="1"/>
</dbReference>
<reference evidence="5 6" key="1">
    <citation type="submission" date="2016-10" db="EMBL/GenBank/DDBJ databases">
        <authorList>
            <person name="de Groot N.N."/>
        </authorList>
    </citation>
    <scope>NUCLEOTIDE SEQUENCE [LARGE SCALE GENOMIC DNA]</scope>
    <source>
        <strain evidence="5 6">ATCC 35022</strain>
    </source>
</reference>
<keyword evidence="2 5" id="KW-0238">DNA-binding</keyword>
<keyword evidence="6" id="KW-1185">Reference proteome</keyword>
<dbReference type="RefSeq" id="WP_090874715.1">
    <property type="nucleotide sequence ID" value="NZ_FMXQ01000001.1"/>
</dbReference>
<evidence type="ECO:0000313" key="6">
    <source>
        <dbReference type="Proteomes" id="UP000199071"/>
    </source>
</evidence>
<evidence type="ECO:0000256" key="2">
    <source>
        <dbReference type="ARBA" id="ARBA00023125"/>
    </source>
</evidence>
<dbReference type="SMART" id="SM00345">
    <property type="entry name" value="HTH_GNTR"/>
    <property type="match status" value="1"/>
</dbReference>
<sequence length="221" mass="24854">METQETALQQNHPSADVDHQPIGVRIRNTLVERIIAGHYETGDRLVEMQLAREFGSSQAPVREALRELEMAGLVTIRPRRGSFVNDYHTTIQREIYVARGALEEAAMRLALPTLHRNPAIVGEHLDGMREAATAGDLERIIHHSVWFHRVVMRAAENALLLKMWESLHVEIHSRKTLLQPNVDMHAVAESHAPILAAIVAGDVELACKLSREHQAEFELKA</sequence>
<dbReference type="InterPro" id="IPR000524">
    <property type="entry name" value="Tscrpt_reg_HTH_GntR"/>
</dbReference>
<dbReference type="SMART" id="SM00895">
    <property type="entry name" value="FCD"/>
    <property type="match status" value="1"/>
</dbReference>
<dbReference type="STRING" id="665467.SAMN02982931_00623"/>
<dbReference type="Gene3D" id="1.20.120.530">
    <property type="entry name" value="GntR ligand-binding domain-like"/>
    <property type="match status" value="1"/>
</dbReference>
<dbReference type="GO" id="GO:0003677">
    <property type="term" value="F:DNA binding"/>
    <property type="evidence" value="ECO:0007669"/>
    <property type="project" value="UniProtKB-KW"/>
</dbReference>
<keyword evidence="1" id="KW-0805">Transcription regulation</keyword>
<organism evidence="5 6">
    <name type="scientific">Bauldia litoralis</name>
    <dbReference type="NCBI Taxonomy" id="665467"/>
    <lineage>
        <taxon>Bacteria</taxon>
        <taxon>Pseudomonadati</taxon>
        <taxon>Pseudomonadota</taxon>
        <taxon>Alphaproteobacteria</taxon>
        <taxon>Hyphomicrobiales</taxon>
        <taxon>Kaistiaceae</taxon>
        <taxon>Bauldia</taxon>
    </lineage>
</organism>
<protein>
    <submittedName>
        <fullName evidence="5">DNA-binding transcriptional regulator, GntR family</fullName>
    </submittedName>
</protein>
<dbReference type="InterPro" id="IPR011711">
    <property type="entry name" value="GntR_C"/>
</dbReference>
<dbReference type="PANTHER" id="PTHR43537">
    <property type="entry name" value="TRANSCRIPTIONAL REGULATOR, GNTR FAMILY"/>
    <property type="match status" value="1"/>
</dbReference>
<dbReference type="GO" id="GO:0003700">
    <property type="term" value="F:DNA-binding transcription factor activity"/>
    <property type="evidence" value="ECO:0007669"/>
    <property type="project" value="InterPro"/>
</dbReference>
<feature type="domain" description="HTH gntR-type" evidence="4">
    <location>
        <begin position="20"/>
        <end position="87"/>
    </location>
</feature>
<dbReference type="Pfam" id="PF00392">
    <property type="entry name" value="GntR"/>
    <property type="match status" value="1"/>
</dbReference>
<dbReference type="CDD" id="cd07377">
    <property type="entry name" value="WHTH_GntR"/>
    <property type="match status" value="1"/>
</dbReference>